<keyword evidence="16" id="KW-0443">Lipid metabolism</keyword>
<dbReference type="NCBIfam" id="NF004085">
    <property type="entry name" value="PRK05586.1"/>
    <property type="match status" value="1"/>
</dbReference>
<evidence type="ECO:0000256" key="16">
    <source>
        <dbReference type="RuleBase" id="RU365063"/>
    </source>
</evidence>
<dbReference type="PANTHER" id="PTHR48095:SF2">
    <property type="entry name" value="BIOTIN CARBOXYLASE, CHLOROPLASTIC"/>
    <property type="match status" value="1"/>
</dbReference>
<dbReference type="InterPro" id="IPR016185">
    <property type="entry name" value="PreATP-grasp_dom_sf"/>
</dbReference>
<evidence type="ECO:0000256" key="13">
    <source>
        <dbReference type="ARBA" id="ARBA00023267"/>
    </source>
</evidence>
<evidence type="ECO:0000256" key="15">
    <source>
        <dbReference type="PROSITE-ProRule" id="PRU00409"/>
    </source>
</evidence>
<dbReference type="InterPro" id="IPR005481">
    <property type="entry name" value="BC-like_N"/>
</dbReference>
<evidence type="ECO:0000256" key="9">
    <source>
        <dbReference type="ARBA" id="ARBA00022832"/>
    </source>
</evidence>
<evidence type="ECO:0000259" key="18">
    <source>
        <dbReference type="PROSITE" id="PS50979"/>
    </source>
</evidence>
<organism evidence="19">
    <name type="scientific">Niallia circulans</name>
    <name type="common">Bacillus circulans</name>
    <dbReference type="NCBI Taxonomy" id="1397"/>
    <lineage>
        <taxon>Bacteria</taxon>
        <taxon>Bacillati</taxon>
        <taxon>Bacillota</taxon>
        <taxon>Bacilli</taxon>
        <taxon>Bacillales</taxon>
        <taxon>Bacillaceae</taxon>
        <taxon>Niallia</taxon>
    </lineage>
</organism>
<evidence type="ECO:0000256" key="3">
    <source>
        <dbReference type="ARBA" id="ARBA00011750"/>
    </source>
</evidence>
<dbReference type="GO" id="GO:0005524">
    <property type="term" value="F:ATP binding"/>
    <property type="evidence" value="ECO:0007669"/>
    <property type="project" value="UniProtKB-UniRule"/>
</dbReference>
<dbReference type="SMART" id="SM00878">
    <property type="entry name" value="Biotin_carb_C"/>
    <property type="match status" value="1"/>
</dbReference>
<evidence type="ECO:0000256" key="10">
    <source>
        <dbReference type="ARBA" id="ARBA00022840"/>
    </source>
</evidence>
<evidence type="ECO:0000256" key="8">
    <source>
        <dbReference type="ARBA" id="ARBA00022741"/>
    </source>
</evidence>
<keyword evidence="5 16" id="KW-0444">Lipid biosynthesis</keyword>
<evidence type="ECO:0000256" key="4">
    <source>
        <dbReference type="ARBA" id="ARBA00013263"/>
    </source>
</evidence>
<dbReference type="InterPro" id="IPR004549">
    <property type="entry name" value="Acetyl_CoA_COase_biotin_COase"/>
</dbReference>
<dbReference type="FunFam" id="3.40.50.20:FF:000010">
    <property type="entry name" value="Propionyl-CoA carboxylase subunit alpha"/>
    <property type="match status" value="1"/>
</dbReference>
<evidence type="ECO:0000256" key="11">
    <source>
        <dbReference type="ARBA" id="ARBA00022842"/>
    </source>
</evidence>
<feature type="domain" description="Biotin carboxylation" evidence="18">
    <location>
        <begin position="1"/>
        <end position="447"/>
    </location>
</feature>
<comment type="subunit">
    <text evidence="3 16">Acetyl-CoA carboxylase is a heterohexamer of biotin carboxyl carrier protein, biotin carboxylase and the two subunits of carboxyl transferase in a 2:2 complex.</text>
</comment>
<accession>A0A941JK85</accession>
<dbReference type="InterPro" id="IPR011054">
    <property type="entry name" value="Rudment_hybrid_motif"/>
</dbReference>
<dbReference type="Gene3D" id="3.30.470.20">
    <property type="entry name" value="ATP-grasp fold, B domain"/>
    <property type="match status" value="1"/>
</dbReference>
<dbReference type="Pfam" id="PF02785">
    <property type="entry name" value="Biotin_carb_C"/>
    <property type="match status" value="1"/>
</dbReference>
<dbReference type="GO" id="GO:0006633">
    <property type="term" value="P:fatty acid biosynthetic process"/>
    <property type="evidence" value="ECO:0007669"/>
    <property type="project" value="UniProtKB-KW"/>
</dbReference>
<dbReference type="NCBIfam" id="TIGR00514">
    <property type="entry name" value="accC"/>
    <property type="match status" value="1"/>
</dbReference>
<dbReference type="GO" id="GO:0004075">
    <property type="term" value="F:biotin carboxylase activity"/>
    <property type="evidence" value="ECO:0007669"/>
    <property type="project" value="UniProtKB-EC"/>
</dbReference>
<dbReference type="PROSITE" id="PS50975">
    <property type="entry name" value="ATP_GRASP"/>
    <property type="match status" value="1"/>
</dbReference>
<comment type="pathway">
    <text evidence="2 16">Lipid metabolism; malonyl-CoA biosynthesis; malonyl-CoA from acetyl-CoA: step 1/1.</text>
</comment>
<gene>
    <name evidence="19" type="primary">accC</name>
    <name evidence="19" type="ORF">KD144_03250</name>
</gene>
<keyword evidence="10 15" id="KW-0067">ATP-binding</keyword>
<evidence type="ECO:0000259" key="17">
    <source>
        <dbReference type="PROSITE" id="PS50975"/>
    </source>
</evidence>
<dbReference type="SUPFAM" id="SSF56059">
    <property type="entry name" value="Glutathione synthetase ATP-binding domain-like"/>
    <property type="match status" value="1"/>
</dbReference>
<evidence type="ECO:0000313" key="19">
    <source>
        <dbReference type="EMBL" id="MBR8668548.1"/>
    </source>
</evidence>
<dbReference type="SUPFAM" id="SSF51246">
    <property type="entry name" value="Rudiment single hybrid motif"/>
    <property type="match status" value="1"/>
</dbReference>
<dbReference type="EC" id="6.3.4.14" evidence="4 16"/>
<dbReference type="PANTHER" id="PTHR48095">
    <property type="entry name" value="PYRUVATE CARBOXYLASE SUBUNIT A"/>
    <property type="match status" value="1"/>
</dbReference>
<evidence type="ECO:0000256" key="1">
    <source>
        <dbReference type="ARBA" id="ARBA00003761"/>
    </source>
</evidence>
<feature type="domain" description="ATP-grasp" evidence="17">
    <location>
        <begin position="120"/>
        <end position="318"/>
    </location>
</feature>
<dbReference type="GO" id="GO:0046872">
    <property type="term" value="F:metal ion binding"/>
    <property type="evidence" value="ECO:0007669"/>
    <property type="project" value="UniProtKB-KW"/>
</dbReference>
<dbReference type="PROSITE" id="PS50979">
    <property type="entry name" value="BC"/>
    <property type="match status" value="1"/>
</dbReference>
<keyword evidence="6 16" id="KW-0436">Ligase</keyword>
<keyword evidence="8 15" id="KW-0547">Nucleotide-binding</keyword>
<reference evidence="19" key="1">
    <citation type="submission" date="2021-04" db="EMBL/GenBank/DDBJ databases">
        <title>Genomic analysis of electroactive and textile dye degrading Bacillus circulans strain: DC10 isolated from constructed wetland-microbial fuel cells treating textile dye wastewaters.</title>
        <authorList>
            <person name="Patel D.U."/>
            <person name="Desai C.R."/>
        </authorList>
    </citation>
    <scope>NUCLEOTIDE SEQUENCE</scope>
    <source>
        <strain evidence="19">DC10</strain>
    </source>
</reference>
<dbReference type="InterPro" id="IPR051602">
    <property type="entry name" value="ACC_Biotin_Carboxylase"/>
</dbReference>
<dbReference type="NCBIfam" id="NF006367">
    <property type="entry name" value="PRK08591.1"/>
    <property type="match status" value="1"/>
</dbReference>
<comment type="function">
    <text evidence="1 16">This protein is a component of the acetyl coenzyme A carboxylase complex; first, biotin carboxylase catalyzes the carboxylation of the carrier protein and then the transcarboxylase transfers the carboxyl group to form malonyl-CoA.</text>
</comment>
<evidence type="ECO:0000256" key="2">
    <source>
        <dbReference type="ARBA" id="ARBA00004956"/>
    </source>
</evidence>
<evidence type="ECO:0000256" key="7">
    <source>
        <dbReference type="ARBA" id="ARBA00022723"/>
    </source>
</evidence>
<evidence type="ECO:0000256" key="5">
    <source>
        <dbReference type="ARBA" id="ARBA00022516"/>
    </source>
</evidence>
<name>A0A941JK85_NIACI</name>
<dbReference type="Pfam" id="PF02786">
    <property type="entry name" value="CPSase_L_D2"/>
    <property type="match status" value="1"/>
</dbReference>
<dbReference type="SUPFAM" id="SSF52440">
    <property type="entry name" value="PreATP-grasp domain"/>
    <property type="match status" value="1"/>
</dbReference>
<dbReference type="AlphaFoldDB" id="A0A941JK85"/>
<evidence type="ECO:0000256" key="6">
    <source>
        <dbReference type="ARBA" id="ARBA00022598"/>
    </source>
</evidence>
<proteinExistence type="predicted"/>
<keyword evidence="13 16" id="KW-0092">Biotin</keyword>
<dbReference type="InterPro" id="IPR011764">
    <property type="entry name" value="Biotin_carboxylation_dom"/>
</dbReference>
<dbReference type="RefSeq" id="WP_101730847.1">
    <property type="nucleotide sequence ID" value="NZ_JAGTPX020000002.1"/>
</dbReference>
<keyword evidence="12 16" id="KW-0275">Fatty acid biosynthesis</keyword>
<keyword evidence="9 16" id="KW-0276">Fatty acid metabolism</keyword>
<dbReference type="FunFam" id="3.30.1490.20:FF:000018">
    <property type="entry name" value="Biotin carboxylase"/>
    <property type="match status" value="1"/>
</dbReference>
<dbReference type="Pfam" id="PF00289">
    <property type="entry name" value="Biotin_carb_N"/>
    <property type="match status" value="1"/>
</dbReference>
<keyword evidence="11" id="KW-0460">Magnesium</keyword>
<comment type="caution">
    <text evidence="19">The sequence shown here is derived from an EMBL/GenBank/DDBJ whole genome shotgun (WGS) entry which is preliminary data.</text>
</comment>
<evidence type="ECO:0000256" key="14">
    <source>
        <dbReference type="ARBA" id="ARBA00048600"/>
    </source>
</evidence>
<sequence>MIKKLLIANRGEIAVRIIRACRELDIQTVAIYSEADREALHVQIADEAYCIGPKASKDSYLNFTNIISVATLTGCDAIHPGYGFLAENADFAELCRDCKITFVGPSPEAINKMGTKDVARETMRQAGVPIVPGSQGIIKDLEDGIQLAKEIGYPVIIKATAGGGGKGIRVARTEEELIKGINITQQEALTAFGNAGVYLEKYIEDFRHVELQVLADNYGNVIHLGERDCSIQRRLQKLLEESPSPVLSEEMREKMGDAAVKAAAAVNYTGAGTIEFIFDYQNQAFYFMEMNTRIQVEHPVTEMVTGIDLIKEQILVASGKPLEYKQKDVTFTGWSIECRINAENPAKNFMPSPGKIDMYLPPGGLGVRVDSAAYPGYKIPPYYDSMIAKVITYGSTRQEAISRMKRALSEFVIEGVHTTIPFHLNLLNHEKFVEGNFNTKFLEMYDLMKSED</sequence>
<keyword evidence="7" id="KW-0479">Metal-binding</keyword>
<dbReference type="FunFam" id="3.30.470.20:FF:000028">
    <property type="entry name" value="Methylcrotonoyl-CoA carboxylase subunit alpha, mitochondrial"/>
    <property type="match status" value="1"/>
</dbReference>
<dbReference type="PROSITE" id="PS00866">
    <property type="entry name" value="CPSASE_1"/>
    <property type="match status" value="1"/>
</dbReference>
<comment type="catalytic activity">
    <reaction evidence="14 16">
        <text>N(6)-biotinyl-L-lysyl-[protein] + hydrogencarbonate + ATP = N(6)-carboxybiotinyl-L-lysyl-[protein] + ADP + phosphate + H(+)</text>
        <dbReference type="Rhea" id="RHEA:13501"/>
        <dbReference type="Rhea" id="RHEA-COMP:10505"/>
        <dbReference type="Rhea" id="RHEA-COMP:10506"/>
        <dbReference type="ChEBI" id="CHEBI:15378"/>
        <dbReference type="ChEBI" id="CHEBI:17544"/>
        <dbReference type="ChEBI" id="CHEBI:30616"/>
        <dbReference type="ChEBI" id="CHEBI:43474"/>
        <dbReference type="ChEBI" id="CHEBI:83144"/>
        <dbReference type="ChEBI" id="CHEBI:83145"/>
        <dbReference type="ChEBI" id="CHEBI:456216"/>
        <dbReference type="EC" id="6.3.4.14"/>
    </reaction>
</comment>
<dbReference type="PROSITE" id="PS00867">
    <property type="entry name" value="CPSASE_2"/>
    <property type="match status" value="1"/>
</dbReference>
<dbReference type="InterPro" id="IPR011761">
    <property type="entry name" value="ATP-grasp"/>
</dbReference>
<dbReference type="InterPro" id="IPR005482">
    <property type="entry name" value="Biotin_COase_C"/>
</dbReference>
<dbReference type="InterPro" id="IPR005479">
    <property type="entry name" value="CPAse_ATP-bd"/>
</dbReference>
<dbReference type="EMBL" id="JAGTPX010000002">
    <property type="protein sequence ID" value="MBR8668548.1"/>
    <property type="molecule type" value="Genomic_DNA"/>
</dbReference>
<protein>
    <recommendedName>
        <fullName evidence="4 16">Biotin carboxylase</fullName>
        <ecNumber evidence="4 16">6.3.4.14</ecNumber>
    </recommendedName>
    <alternativeName>
        <fullName evidence="16">Acetyl-coenzyme A carboxylase biotin carboxylase subunit A</fullName>
    </alternativeName>
</protein>
<evidence type="ECO:0000256" key="12">
    <source>
        <dbReference type="ARBA" id="ARBA00023160"/>
    </source>
</evidence>